<protein>
    <submittedName>
        <fullName evidence="1">Uncharacterized protein</fullName>
    </submittedName>
</protein>
<sequence>MICFLKKVLFAINELILLWNHTVLVVKISANLIMVCKFCIFGFVLAFEMEGECLHSVPVGCVLKAI</sequence>
<organism evidence="1">
    <name type="scientific">Anguilla anguilla</name>
    <name type="common">European freshwater eel</name>
    <name type="synonym">Muraena anguilla</name>
    <dbReference type="NCBI Taxonomy" id="7936"/>
    <lineage>
        <taxon>Eukaryota</taxon>
        <taxon>Metazoa</taxon>
        <taxon>Chordata</taxon>
        <taxon>Craniata</taxon>
        <taxon>Vertebrata</taxon>
        <taxon>Euteleostomi</taxon>
        <taxon>Actinopterygii</taxon>
        <taxon>Neopterygii</taxon>
        <taxon>Teleostei</taxon>
        <taxon>Anguilliformes</taxon>
        <taxon>Anguillidae</taxon>
        <taxon>Anguilla</taxon>
    </lineage>
</organism>
<reference evidence="1" key="1">
    <citation type="submission" date="2014-11" db="EMBL/GenBank/DDBJ databases">
        <authorList>
            <person name="Amaro Gonzalez C."/>
        </authorList>
    </citation>
    <scope>NUCLEOTIDE SEQUENCE</scope>
</reference>
<proteinExistence type="predicted"/>
<accession>A0A0E9VCX3</accession>
<name>A0A0E9VCX3_ANGAN</name>
<dbReference type="AlphaFoldDB" id="A0A0E9VCX3"/>
<reference evidence="1" key="2">
    <citation type="journal article" date="2015" name="Fish Shellfish Immunol.">
        <title>Early steps in the European eel (Anguilla anguilla)-Vibrio vulnificus interaction in the gills: Role of the RtxA13 toxin.</title>
        <authorList>
            <person name="Callol A."/>
            <person name="Pajuelo D."/>
            <person name="Ebbesson L."/>
            <person name="Teles M."/>
            <person name="MacKenzie S."/>
            <person name="Amaro C."/>
        </authorList>
    </citation>
    <scope>NUCLEOTIDE SEQUENCE</scope>
</reference>
<evidence type="ECO:0000313" key="1">
    <source>
        <dbReference type="EMBL" id="JAH75068.1"/>
    </source>
</evidence>
<dbReference type="EMBL" id="GBXM01033509">
    <property type="protein sequence ID" value="JAH75068.1"/>
    <property type="molecule type" value="Transcribed_RNA"/>
</dbReference>